<keyword evidence="2" id="KW-1185">Reference proteome</keyword>
<organism evidence="1 2">
    <name type="scientific">Neoroseomonas alkaliterrae</name>
    <dbReference type="NCBI Taxonomy" id="1452450"/>
    <lineage>
        <taxon>Bacteria</taxon>
        <taxon>Pseudomonadati</taxon>
        <taxon>Pseudomonadota</taxon>
        <taxon>Alphaproteobacteria</taxon>
        <taxon>Acetobacterales</taxon>
        <taxon>Acetobacteraceae</taxon>
        <taxon>Neoroseomonas</taxon>
    </lineage>
</organism>
<evidence type="ECO:0000313" key="1">
    <source>
        <dbReference type="EMBL" id="MBB5691784.1"/>
    </source>
</evidence>
<dbReference type="Pfam" id="PF05135">
    <property type="entry name" value="Phage_connect_1"/>
    <property type="match status" value="1"/>
</dbReference>
<dbReference type="Gene3D" id="1.10.3230.30">
    <property type="entry name" value="Phage gp6-like head-tail connector protein"/>
    <property type="match status" value="1"/>
</dbReference>
<gene>
    <name evidence="1" type="ORF">FHS88_003945</name>
</gene>
<dbReference type="InterPro" id="IPR021146">
    <property type="entry name" value="Phage_gp6-like_head-tail"/>
</dbReference>
<dbReference type="Proteomes" id="UP000562254">
    <property type="component" value="Unassembled WGS sequence"/>
</dbReference>
<dbReference type="AlphaFoldDB" id="A0A840YD11"/>
<evidence type="ECO:0000313" key="2">
    <source>
        <dbReference type="Proteomes" id="UP000562254"/>
    </source>
</evidence>
<reference evidence="1 2" key="1">
    <citation type="submission" date="2020-08" db="EMBL/GenBank/DDBJ databases">
        <title>Genomic Encyclopedia of Type Strains, Phase IV (KMG-IV): sequencing the most valuable type-strain genomes for metagenomic binning, comparative biology and taxonomic classification.</title>
        <authorList>
            <person name="Goeker M."/>
        </authorList>
    </citation>
    <scope>NUCLEOTIDE SEQUENCE [LARGE SCALE GENOMIC DNA]</scope>
    <source>
        <strain evidence="1 2">DSM 25895</strain>
    </source>
</reference>
<dbReference type="EMBL" id="JACIJE010000017">
    <property type="protein sequence ID" value="MBB5691784.1"/>
    <property type="molecule type" value="Genomic_DNA"/>
</dbReference>
<evidence type="ECO:0008006" key="3">
    <source>
        <dbReference type="Google" id="ProtNLM"/>
    </source>
</evidence>
<sequence>MLEIVTPAATSDLTTLATAKRELGVTDTAQDARIADLIRQASDLVAQWCNRSGFGREMLRQTARLVSPVDVIVLHRDLGVTITAVTEDGVALAAADYERGGVLLYRLREGARVPWTARLVVVEYQAGFVLPDDAPPALERACLDLLAGLWHGQGRDPAVRNETTEGVGAVGYFEHRGDTLPLAPNRLAALERYRRFHL</sequence>
<accession>A0A840YD11</accession>
<dbReference type="RefSeq" id="WP_184487175.1">
    <property type="nucleotide sequence ID" value="NZ_JAAEDJ010000041.1"/>
</dbReference>
<comment type="caution">
    <text evidence="1">The sequence shown here is derived from an EMBL/GenBank/DDBJ whole genome shotgun (WGS) entry which is preliminary data.</text>
</comment>
<name>A0A840YD11_9PROT</name>
<proteinExistence type="predicted"/>
<protein>
    <recommendedName>
        <fullName evidence="3">Phage gp6-like head-tail connector protein</fullName>
    </recommendedName>
</protein>